<sequence>MEPQRDPVNGSLENGCATSPISRSETPPYRDLNLREVPKVKDKVAACVEEGKRFYSFEFFPPKTEQGVLNLYDRVARLSRLEPLFVDVTWGAGGSTSELTLELSGNIQRFFGLDVAMHLTCTNMEEGRVDKALEDAKRRGIRNIVGLRGDPPVGQEWRQCKDGFAHASDLVRHIRRVYGDHFCVIVAGYPEGHPAGLLDGKLTYEEELQYLKEKVDAGGDLIITQMFYDVDLFLRFVTDCKAIGINVPILPGILPIQTYTGFKRMTGFCRTHVPPAVAEAVERIKDDEDAVKNFGIEYGTDMCRRILKSNLVPGLHFYTLNLEKATVSILENLGLIPKFESVRSLPWRPATIDGRRFEDVRPIFWANRPTSYLLRTEGWDEYPNGRWGDYRSPAYGDLSEHHLLGGGGLYTSEQRERIRKALGTPQNMNDIAAVFVKYVRGEANAPFPWAAEPLAEETKWISAGLERLNWQGFFTINSQPRVNCAPSTDVTVGWGGPGGYVYQKAYIEFFCSKERMEQLFEVVRQNSNEFGSLSVYAINVNGETRTNVKRPRTNAVTWGIFPDREVLQPTVVCPESFKAWSKEAFALWKQNWASVYDAQSGTPGEKRTMALIEHIHDTYWLVNVVDNNFVSGDIFKVFARVG</sequence>
<evidence type="ECO:0000256" key="6">
    <source>
        <dbReference type="ARBA" id="ARBA00022857"/>
    </source>
</evidence>
<dbReference type="OrthoDB" id="16284at2759"/>
<comment type="cofactor">
    <cofactor evidence="1">
        <name>FAD</name>
        <dbReference type="ChEBI" id="CHEBI:57692"/>
    </cofactor>
</comment>
<comment type="pathway">
    <text evidence="2">One-carbon metabolism; tetrahydrofolate interconversion.</text>
</comment>
<organism evidence="10 11">
    <name type="scientific">Cyanidiococcus yangmingshanensis</name>
    <dbReference type="NCBI Taxonomy" id="2690220"/>
    <lineage>
        <taxon>Eukaryota</taxon>
        <taxon>Rhodophyta</taxon>
        <taxon>Bangiophyceae</taxon>
        <taxon>Cyanidiales</taxon>
        <taxon>Cyanidiaceae</taxon>
        <taxon>Cyanidiococcus</taxon>
    </lineage>
</organism>
<keyword evidence="4" id="KW-0285">Flavoprotein</keyword>
<gene>
    <name evidence="10" type="ORF">F1559_004583</name>
</gene>
<dbReference type="PANTHER" id="PTHR45754">
    <property type="entry name" value="METHYLENETETRAHYDROFOLATE REDUCTASE"/>
    <property type="match status" value="1"/>
</dbReference>
<evidence type="ECO:0000256" key="3">
    <source>
        <dbReference type="ARBA" id="ARBA00006743"/>
    </source>
</evidence>
<dbReference type="GO" id="GO:0005829">
    <property type="term" value="C:cytosol"/>
    <property type="evidence" value="ECO:0007669"/>
    <property type="project" value="TreeGrafter"/>
</dbReference>
<evidence type="ECO:0000256" key="1">
    <source>
        <dbReference type="ARBA" id="ARBA00001974"/>
    </source>
</evidence>
<dbReference type="NCBIfam" id="TIGR00677">
    <property type="entry name" value="fadh2_euk"/>
    <property type="match status" value="1"/>
</dbReference>
<protein>
    <recommendedName>
        <fullName evidence="9">MTHFR SAM-binding regulatory domain-containing protein</fullName>
    </recommendedName>
</protein>
<evidence type="ECO:0000259" key="9">
    <source>
        <dbReference type="Pfam" id="PF21895"/>
    </source>
</evidence>
<evidence type="ECO:0000313" key="10">
    <source>
        <dbReference type="EMBL" id="KAF6003694.1"/>
    </source>
</evidence>
<feature type="domain" description="MTHFR SAM-binding regulatory" evidence="9">
    <location>
        <begin position="343"/>
        <end position="631"/>
    </location>
</feature>
<dbReference type="Gene3D" id="3.20.20.220">
    <property type="match status" value="1"/>
</dbReference>
<evidence type="ECO:0000256" key="5">
    <source>
        <dbReference type="ARBA" id="ARBA00022827"/>
    </source>
</evidence>
<reference evidence="10 11" key="1">
    <citation type="journal article" date="2020" name="J. Phycol.">
        <title>Comparative genome analysis reveals Cyanidiococcus gen. nov., a new extremophilic red algal genus sister to Cyanidioschyzon (Cyanidioschyzonaceae, Rhodophyta).</title>
        <authorList>
            <person name="Liu S.-L."/>
            <person name="Chiang Y.-R."/>
            <person name="Yoon H.S."/>
            <person name="Fu H.-Y."/>
        </authorList>
    </citation>
    <scope>NUCLEOTIDE SEQUENCE [LARGE SCALE GENOMIC DNA]</scope>
    <source>
        <strain evidence="10 11">THAL066</strain>
    </source>
</reference>
<keyword evidence="6" id="KW-0521">NADP</keyword>
<accession>A0A7J7IM18</accession>
<comment type="caution">
    <text evidence="10">The sequence shown here is derived from an EMBL/GenBank/DDBJ whole genome shotgun (WGS) entry which is preliminary data.</text>
</comment>
<proteinExistence type="inferred from homology"/>
<name>A0A7J7IM18_9RHOD</name>
<evidence type="ECO:0000313" key="11">
    <source>
        <dbReference type="Proteomes" id="UP000530660"/>
    </source>
</evidence>
<dbReference type="SUPFAM" id="SSF51730">
    <property type="entry name" value="FAD-linked oxidoreductase"/>
    <property type="match status" value="1"/>
</dbReference>
<comment type="similarity">
    <text evidence="3">Belongs to the methylenetetrahydrofolate reductase family.</text>
</comment>
<feature type="region of interest" description="Disordered" evidence="8">
    <location>
        <begin position="1"/>
        <end position="29"/>
    </location>
</feature>
<dbReference type="FunFam" id="3.20.20.220:FF:000002">
    <property type="entry name" value="Methylenetetrahydrofolate reductase"/>
    <property type="match status" value="1"/>
</dbReference>
<dbReference type="AlphaFoldDB" id="A0A7J7IM18"/>
<dbReference type="Pfam" id="PF02219">
    <property type="entry name" value="MTHFR"/>
    <property type="match status" value="1"/>
</dbReference>
<evidence type="ECO:0000256" key="4">
    <source>
        <dbReference type="ARBA" id="ARBA00022630"/>
    </source>
</evidence>
<dbReference type="GO" id="GO:0071949">
    <property type="term" value="F:FAD binding"/>
    <property type="evidence" value="ECO:0007669"/>
    <property type="project" value="TreeGrafter"/>
</dbReference>
<dbReference type="InterPro" id="IPR004621">
    <property type="entry name" value="Fadh2_euk"/>
</dbReference>
<dbReference type="GO" id="GO:0035999">
    <property type="term" value="P:tetrahydrofolate interconversion"/>
    <property type="evidence" value="ECO:0007669"/>
    <property type="project" value="UniProtKB-UniPathway"/>
</dbReference>
<dbReference type="EMBL" id="VWRR01000006">
    <property type="protein sequence ID" value="KAF6003694.1"/>
    <property type="molecule type" value="Genomic_DNA"/>
</dbReference>
<dbReference type="UniPathway" id="UPA00193"/>
<evidence type="ECO:0000256" key="7">
    <source>
        <dbReference type="ARBA" id="ARBA00023002"/>
    </source>
</evidence>
<dbReference type="InterPro" id="IPR053806">
    <property type="entry name" value="MTHFR_C"/>
</dbReference>
<dbReference type="InterPro" id="IPR003171">
    <property type="entry name" value="Mehydrof_redctse-like"/>
</dbReference>
<feature type="compositionally biased region" description="Polar residues" evidence="8">
    <location>
        <begin position="16"/>
        <end position="25"/>
    </location>
</feature>
<keyword evidence="5" id="KW-0274">FAD</keyword>
<keyword evidence="11" id="KW-1185">Reference proteome</keyword>
<dbReference type="InterPro" id="IPR029041">
    <property type="entry name" value="FAD-linked_oxidoreductase-like"/>
</dbReference>
<dbReference type="Proteomes" id="UP000530660">
    <property type="component" value="Unassembled WGS sequence"/>
</dbReference>
<evidence type="ECO:0000256" key="2">
    <source>
        <dbReference type="ARBA" id="ARBA00004777"/>
    </source>
</evidence>
<evidence type="ECO:0000256" key="8">
    <source>
        <dbReference type="SAM" id="MobiDB-lite"/>
    </source>
</evidence>
<dbReference type="GO" id="GO:0009086">
    <property type="term" value="P:methionine biosynthetic process"/>
    <property type="evidence" value="ECO:0007669"/>
    <property type="project" value="TreeGrafter"/>
</dbReference>
<keyword evidence="7" id="KW-0560">Oxidoreductase</keyword>
<dbReference type="CDD" id="cd00537">
    <property type="entry name" value="MTHFR"/>
    <property type="match status" value="1"/>
</dbReference>
<dbReference type="Pfam" id="PF21895">
    <property type="entry name" value="MTHFR_C"/>
    <property type="match status" value="1"/>
</dbReference>
<dbReference type="GO" id="GO:0004489">
    <property type="term" value="F:methylenetetrahydrofolate reductase [NAD(P)H] activity"/>
    <property type="evidence" value="ECO:0007669"/>
    <property type="project" value="InterPro"/>
</dbReference>
<dbReference type="PANTHER" id="PTHR45754:SF3">
    <property type="entry name" value="METHYLENETETRAHYDROFOLATE REDUCTASE (NADPH)"/>
    <property type="match status" value="1"/>
</dbReference>